<dbReference type="InterPro" id="IPR002885">
    <property type="entry name" value="PPR_rpt"/>
</dbReference>
<feature type="repeat" description="PPR" evidence="3">
    <location>
        <begin position="297"/>
        <end position="331"/>
    </location>
</feature>
<proteinExistence type="inferred from homology"/>
<dbReference type="FunFam" id="1.25.40.10:FF:000348">
    <property type="entry name" value="Pentatricopeptide repeat-containing protein chloroplastic"/>
    <property type="match status" value="1"/>
</dbReference>
<evidence type="ECO:0000313" key="4">
    <source>
        <dbReference type="EMBL" id="KAK9273094.1"/>
    </source>
</evidence>
<evidence type="ECO:0000256" key="1">
    <source>
        <dbReference type="ARBA" id="ARBA00006643"/>
    </source>
</evidence>
<dbReference type="AlphaFoldDB" id="A0AAP0NMV4"/>
<dbReference type="FunFam" id="1.25.40.10:FF:000333">
    <property type="entry name" value="Pentatricopeptide repeat-containing protein"/>
    <property type="match status" value="1"/>
</dbReference>
<feature type="repeat" description="PPR" evidence="3">
    <location>
        <begin position="195"/>
        <end position="229"/>
    </location>
</feature>
<dbReference type="GO" id="GO:0003729">
    <property type="term" value="F:mRNA binding"/>
    <property type="evidence" value="ECO:0007669"/>
    <property type="project" value="UniProtKB-ARBA"/>
</dbReference>
<evidence type="ECO:0000256" key="3">
    <source>
        <dbReference type="PROSITE-ProRule" id="PRU00708"/>
    </source>
</evidence>
<evidence type="ECO:0000313" key="5">
    <source>
        <dbReference type="Proteomes" id="UP001415857"/>
    </source>
</evidence>
<comment type="caution">
    <text evidence="4">The sequence shown here is derived from an EMBL/GenBank/DDBJ whole genome shotgun (WGS) entry which is preliminary data.</text>
</comment>
<dbReference type="Pfam" id="PF13041">
    <property type="entry name" value="PPR_2"/>
    <property type="match status" value="4"/>
</dbReference>
<dbReference type="SUPFAM" id="SSF48452">
    <property type="entry name" value="TPR-like"/>
    <property type="match status" value="1"/>
</dbReference>
<evidence type="ECO:0000256" key="2">
    <source>
        <dbReference type="ARBA" id="ARBA00022737"/>
    </source>
</evidence>
<dbReference type="InterPro" id="IPR046848">
    <property type="entry name" value="E_motif"/>
</dbReference>
<dbReference type="FunFam" id="1.25.40.10:FF:000427">
    <property type="entry name" value="Pentatricopeptide repeat-containing protein chloroplastic"/>
    <property type="match status" value="1"/>
</dbReference>
<dbReference type="EMBL" id="JBBPBK010000012">
    <property type="protein sequence ID" value="KAK9273094.1"/>
    <property type="molecule type" value="Genomic_DNA"/>
</dbReference>
<dbReference type="GO" id="GO:0009451">
    <property type="term" value="P:RNA modification"/>
    <property type="evidence" value="ECO:0007669"/>
    <property type="project" value="InterPro"/>
</dbReference>
<dbReference type="NCBIfam" id="TIGR00756">
    <property type="entry name" value="PPR"/>
    <property type="match status" value="6"/>
</dbReference>
<dbReference type="Pfam" id="PF20431">
    <property type="entry name" value="E_motif"/>
    <property type="match status" value="1"/>
</dbReference>
<name>A0AAP0NMV4_LIQFO</name>
<organism evidence="4 5">
    <name type="scientific">Liquidambar formosana</name>
    <name type="common">Formosan gum</name>
    <dbReference type="NCBI Taxonomy" id="63359"/>
    <lineage>
        <taxon>Eukaryota</taxon>
        <taxon>Viridiplantae</taxon>
        <taxon>Streptophyta</taxon>
        <taxon>Embryophyta</taxon>
        <taxon>Tracheophyta</taxon>
        <taxon>Spermatophyta</taxon>
        <taxon>Magnoliopsida</taxon>
        <taxon>eudicotyledons</taxon>
        <taxon>Gunneridae</taxon>
        <taxon>Pentapetalae</taxon>
        <taxon>Saxifragales</taxon>
        <taxon>Altingiaceae</taxon>
        <taxon>Liquidambar</taxon>
    </lineage>
</organism>
<dbReference type="Pfam" id="PF12854">
    <property type="entry name" value="PPR_1"/>
    <property type="match status" value="1"/>
</dbReference>
<dbReference type="PANTHER" id="PTHR47926:SF436">
    <property type="entry name" value="PENTATRICOPEPTIDE REPEAT-CONTAINING PROTEIN ELI1, CHLOROPLASTIC-LIKE ISOFORM X2"/>
    <property type="match status" value="1"/>
</dbReference>
<feature type="repeat" description="PPR" evidence="3">
    <location>
        <begin position="460"/>
        <end position="494"/>
    </location>
</feature>
<keyword evidence="2" id="KW-0677">Repeat</keyword>
<feature type="repeat" description="PPR" evidence="3">
    <location>
        <begin position="561"/>
        <end position="595"/>
    </location>
</feature>
<dbReference type="InterPro" id="IPR046960">
    <property type="entry name" value="PPR_At4g14850-like_plant"/>
</dbReference>
<protein>
    <recommendedName>
        <fullName evidence="6">Chlororespiratory reduction 21</fullName>
    </recommendedName>
</protein>
<accession>A0AAP0NMV4</accession>
<dbReference type="PANTHER" id="PTHR47926">
    <property type="entry name" value="PENTATRICOPEPTIDE REPEAT-CONTAINING PROTEIN"/>
    <property type="match status" value="1"/>
</dbReference>
<evidence type="ECO:0008006" key="6">
    <source>
        <dbReference type="Google" id="ProtNLM"/>
    </source>
</evidence>
<dbReference type="InterPro" id="IPR011990">
    <property type="entry name" value="TPR-like_helical_dom_sf"/>
</dbReference>
<gene>
    <name evidence="4" type="ORF">L1049_017901</name>
</gene>
<dbReference type="PROSITE" id="PS51375">
    <property type="entry name" value="PPR"/>
    <property type="match status" value="5"/>
</dbReference>
<feature type="repeat" description="PPR" evidence="3">
    <location>
        <begin position="429"/>
        <end position="459"/>
    </location>
</feature>
<sequence length="772" mass="86931">MATAIPTIPFALVSSLPAHKPATNSIPTFDPGTHCISFLKSCSNIKDFSPIHAHLITTNLIRDPLIASHVLAFFISIDDLDSARPVLSRTREPDTIIWNALIEKQLKNDAPREVFLTYYHMVTQGVMLNISTFHFLIHACSSVLSIRCGGEVHCRILKYGLSDNRSLKNNLMGMYSKGGRLKEVRQLFEKFPDRDVISWNTMISCCVRMGLPGEALNLFREMEVNGVKPDEITMVSLVSACTQVKDLKMGEELLLYIEQNDLEIGGSLLNCLVNLYIKCGNMEKALELLDKYKSEIDVVLWTTLISGHVKSGKIDAAKHLFDQMTERNLILWTTMISGYVQGGFYYESLELFKQMRIANVGPDEVALVTALSACSHMADCDLGRSIHSLILKYGMIVDGFLGNALIDLYAKCGQLDEARLIFVQLPCKSVVSWNSMLHGFCRSGDTKKARTFFNEIPDKDVVSWNTMINCYARCLRIGELFELFHEMQCSNIKPNNLTLVSLLSSCARVGALSNGIWVHVYIRRNHIELDNVLGTALVDMYGKCGCIEKAYESFSEISEKNIFLWTAMIASYAMEGQAKKAIDLYLELEQTEIKPDYITFIALLSACSHGGLIDEGYKYFNKMSSFYNISPRIQHYGCMVDLLGRLGHLDEAVKFIETMPIEPDISIWSALMRACETYHNVELAEYAFKHLIEMNPLNDAAYVLLSNIYAKAGRWDDVSWVRRKLKELGVQKQPGCSLIEQNGVVHEFTAADFSSPRSAEIYLMLDEINSDN</sequence>
<dbReference type="Gene3D" id="1.25.40.10">
    <property type="entry name" value="Tetratricopeptide repeat domain"/>
    <property type="match status" value="7"/>
</dbReference>
<reference evidence="4 5" key="1">
    <citation type="journal article" date="2024" name="Plant J.">
        <title>Genome sequences and population genomics reveal climatic adaptation and genomic divergence between two closely related sweetgum species.</title>
        <authorList>
            <person name="Xu W.Q."/>
            <person name="Ren C.Q."/>
            <person name="Zhang X.Y."/>
            <person name="Comes H.P."/>
            <person name="Liu X.H."/>
            <person name="Li Y.G."/>
            <person name="Kettle C.J."/>
            <person name="Jalonen R."/>
            <person name="Gaisberger H."/>
            <person name="Ma Y.Z."/>
            <person name="Qiu Y.X."/>
        </authorList>
    </citation>
    <scope>NUCLEOTIDE SEQUENCE [LARGE SCALE GENOMIC DNA]</scope>
    <source>
        <strain evidence="4">Hangzhou</strain>
    </source>
</reference>
<dbReference type="FunFam" id="1.25.40.10:FF:000690">
    <property type="entry name" value="Pentatricopeptide repeat-containing protein"/>
    <property type="match status" value="1"/>
</dbReference>
<comment type="similarity">
    <text evidence="1">Belongs to the PPR family. PCMP-H subfamily.</text>
</comment>
<keyword evidence="5" id="KW-1185">Reference proteome</keyword>
<dbReference type="Proteomes" id="UP001415857">
    <property type="component" value="Unassembled WGS sequence"/>
</dbReference>
<dbReference type="Pfam" id="PF01535">
    <property type="entry name" value="PPR"/>
    <property type="match status" value="4"/>
</dbReference>